<dbReference type="Proteomes" id="UP000076871">
    <property type="component" value="Unassembled WGS sequence"/>
</dbReference>
<dbReference type="EMBL" id="KV427612">
    <property type="protein sequence ID" value="KZT09368.1"/>
    <property type="molecule type" value="Genomic_DNA"/>
</dbReference>
<dbReference type="GeneID" id="63819929"/>
<proteinExistence type="predicted"/>
<reference evidence="1 2" key="1">
    <citation type="journal article" date="2016" name="Mol. Biol. Evol.">
        <title>Comparative Genomics of Early-Diverging Mushroom-Forming Fungi Provides Insights into the Origins of Lignocellulose Decay Capabilities.</title>
        <authorList>
            <person name="Nagy L.G."/>
            <person name="Riley R."/>
            <person name="Tritt A."/>
            <person name="Adam C."/>
            <person name="Daum C."/>
            <person name="Floudas D."/>
            <person name="Sun H."/>
            <person name="Yadav J.S."/>
            <person name="Pangilinan J."/>
            <person name="Larsson K.H."/>
            <person name="Matsuura K."/>
            <person name="Barry K."/>
            <person name="Labutti K."/>
            <person name="Kuo R."/>
            <person name="Ohm R.A."/>
            <person name="Bhattacharya S.S."/>
            <person name="Shirouzu T."/>
            <person name="Yoshinaga Y."/>
            <person name="Martin F.M."/>
            <person name="Grigoriev I.V."/>
            <person name="Hibbett D.S."/>
        </authorList>
    </citation>
    <scope>NUCLEOTIDE SEQUENCE [LARGE SCALE GENOMIC DNA]</scope>
    <source>
        <strain evidence="1 2">93-53</strain>
    </source>
</reference>
<gene>
    <name evidence="1" type="ORF">LAESUDRAFT_550557</name>
</gene>
<dbReference type="RefSeq" id="XP_040767108.1">
    <property type="nucleotide sequence ID" value="XM_040902898.1"/>
</dbReference>
<evidence type="ECO:0000313" key="2">
    <source>
        <dbReference type="Proteomes" id="UP000076871"/>
    </source>
</evidence>
<name>A0A165FSU3_9APHY</name>
<dbReference type="InParanoid" id="A0A165FSU3"/>
<keyword evidence="2" id="KW-1185">Reference proteome</keyword>
<accession>A0A165FSU3</accession>
<evidence type="ECO:0000313" key="1">
    <source>
        <dbReference type="EMBL" id="KZT09368.1"/>
    </source>
</evidence>
<organism evidence="1 2">
    <name type="scientific">Laetiporus sulphureus 93-53</name>
    <dbReference type="NCBI Taxonomy" id="1314785"/>
    <lineage>
        <taxon>Eukaryota</taxon>
        <taxon>Fungi</taxon>
        <taxon>Dikarya</taxon>
        <taxon>Basidiomycota</taxon>
        <taxon>Agaricomycotina</taxon>
        <taxon>Agaricomycetes</taxon>
        <taxon>Polyporales</taxon>
        <taxon>Laetiporus</taxon>
    </lineage>
</organism>
<protein>
    <submittedName>
        <fullName evidence="1">Uncharacterized protein</fullName>
    </submittedName>
</protein>
<dbReference type="AlphaFoldDB" id="A0A165FSU3"/>
<sequence>MWHNDCVGDHFTTMDSRALQATWITYCGRIAMLEYLQCSLLHFAMLANAAYFVHSPSVLQSIIHVVLNKAYVSCMTTVLGAASSGDSVVQLYRANVTPPEKLMLQLQAAALA</sequence>